<dbReference type="PANTHER" id="PTHR38681:SF1">
    <property type="entry name" value="RETROVIRUS-RELATED POL POLYPROTEIN FROM TRANSPOSON 412-LIKE PROTEIN"/>
    <property type="match status" value="1"/>
</dbReference>
<dbReference type="Proteomes" id="UP000887013">
    <property type="component" value="Unassembled WGS sequence"/>
</dbReference>
<sequence length="107" mass="12530">MQYLSPMTTRHHEQNTIFMSKNLTTCSHFFLRTDSSNKGLQYLYEGPYKVIDRTEMMFRILRHGKELSVSFDRLKLACVLKELMEISAGKNKEKKMSSQSEEVPYIG</sequence>
<evidence type="ECO:0000313" key="2">
    <source>
        <dbReference type="Proteomes" id="UP000887013"/>
    </source>
</evidence>
<gene>
    <name evidence="1" type="primary">AVEN_174777_1</name>
    <name evidence="1" type="ORF">NPIL_671791</name>
</gene>
<dbReference type="EMBL" id="BMAW01013113">
    <property type="protein sequence ID" value="GFT32058.1"/>
    <property type="molecule type" value="Genomic_DNA"/>
</dbReference>
<name>A0A8X6NU82_NEPPI</name>
<dbReference type="AlphaFoldDB" id="A0A8X6NU82"/>
<protein>
    <submittedName>
        <fullName evidence="1">Uncharacterized protein</fullName>
    </submittedName>
</protein>
<keyword evidence="2" id="KW-1185">Reference proteome</keyword>
<dbReference type="PANTHER" id="PTHR38681">
    <property type="entry name" value="RETROVIRUS-RELATED POL POLYPROTEIN FROM TRANSPOSON 412-LIKE PROTEIN-RELATED"/>
    <property type="match status" value="1"/>
</dbReference>
<proteinExistence type="predicted"/>
<comment type="caution">
    <text evidence="1">The sequence shown here is derived from an EMBL/GenBank/DDBJ whole genome shotgun (WGS) entry which is preliminary data.</text>
</comment>
<evidence type="ECO:0000313" key="1">
    <source>
        <dbReference type="EMBL" id="GFT32058.1"/>
    </source>
</evidence>
<dbReference type="OrthoDB" id="6425810at2759"/>
<reference evidence="1" key="1">
    <citation type="submission" date="2020-08" db="EMBL/GenBank/DDBJ databases">
        <title>Multicomponent nature underlies the extraordinary mechanical properties of spider dragline silk.</title>
        <authorList>
            <person name="Kono N."/>
            <person name="Nakamura H."/>
            <person name="Mori M."/>
            <person name="Yoshida Y."/>
            <person name="Ohtoshi R."/>
            <person name="Malay A.D."/>
            <person name="Moran D.A.P."/>
            <person name="Tomita M."/>
            <person name="Numata K."/>
            <person name="Arakawa K."/>
        </authorList>
    </citation>
    <scope>NUCLEOTIDE SEQUENCE</scope>
</reference>
<accession>A0A8X6NU82</accession>
<organism evidence="1 2">
    <name type="scientific">Nephila pilipes</name>
    <name type="common">Giant wood spider</name>
    <name type="synonym">Nephila maculata</name>
    <dbReference type="NCBI Taxonomy" id="299642"/>
    <lineage>
        <taxon>Eukaryota</taxon>
        <taxon>Metazoa</taxon>
        <taxon>Ecdysozoa</taxon>
        <taxon>Arthropoda</taxon>
        <taxon>Chelicerata</taxon>
        <taxon>Arachnida</taxon>
        <taxon>Araneae</taxon>
        <taxon>Araneomorphae</taxon>
        <taxon>Entelegynae</taxon>
        <taxon>Araneoidea</taxon>
        <taxon>Nephilidae</taxon>
        <taxon>Nephila</taxon>
    </lineage>
</organism>